<organism evidence="4 5">
    <name type="scientific">Salix udensis</name>
    <dbReference type="NCBI Taxonomy" id="889485"/>
    <lineage>
        <taxon>Eukaryota</taxon>
        <taxon>Viridiplantae</taxon>
        <taxon>Streptophyta</taxon>
        <taxon>Embryophyta</taxon>
        <taxon>Tracheophyta</taxon>
        <taxon>Spermatophyta</taxon>
        <taxon>Magnoliopsida</taxon>
        <taxon>eudicotyledons</taxon>
        <taxon>Gunneridae</taxon>
        <taxon>Pentapetalae</taxon>
        <taxon>rosids</taxon>
        <taxon>fabids</taxon>
        <taxon>Malpighiales</taxon>
        <taxon>Salicaceae</taxon>
        <taxon>Saliceae</taxon>
        <taxon>Salix</taxon>
    </lineage>
</organism>
<sequence>MCEIYSKRFIEDCIHCLSNELRNSQCLTALICVRIFILISSILPFSVANILKRRRSHFEEKTALSNGANDAELYHGKYIKKIKSCAELLQIVRRSFEDSNFEELTLRDLEQTEMQIDAALRHTRARKMQLMLESMNALHEKVIRSKQVETLREENQLLQTQVSAMNNSFETNGMVPGSFEPPSGFPQEQATLSLL</sequence>
<dbReference type="Pfam" id="PF01486">
    <property type="entry name" value="K-box"/>
    <property type="match status" value="1"/>
</dbReference>
<protein>
    <recommendedName>
        <fullName evidence="3">K-box domain-containing protein</fullName>
    </recommendedName>
</protein>
<dbReference type="GO" id="GO:0005634">
    <property type="term" value="C:nucleus"/>
    <property type="evidence" value="ECO:0007669"/>
    <property type="project" value="InterPro"/>
</dbReference>
<feature type="transmembrane region" description="Helical" evidence="2">
    <location>
        <begin position="27"/>
        <end position="51"/>
    </location>
</feature>
<dbReference type="Proteomes" id="UP001162972">
    <property type="component" value="Chromosome 3"/>
</dbReference>
<evidence type="ECO:0000313" key="4">
    <source>
        <dbReference type="EMBL" id="KAJ6414733.1"/>
    </source>
</evidence>
<feature type="region of interest" description="Disordered" evidence="1">
    <location>
        <begin position="169"/>
        <end position="195"/>
    </location>
</feature>
<evidence type="ECO:0000259" key="3">
    <source>
        <dbReference type="PROSITE" id="PS51297"/>
    </source>
</evidence>
<evidence type="ECO:0000256" key="2">
    <source>
        <dbReference type="SAM" id="Phobius"/>
    </source>
</evidence>
<dbReference type="EMBL" id="JAPFFJ010000012">
    <property type="protein sequence ID" value="KAJ6414733.1"/>
    <property type="molecule type" value="Genomic_DNA"/>
</dbReference>
<dbReference type="GO" id="GO:0003700">
    <property type="term" value="F:DNA-binding transcription factor activity"/>
    <property type="evidence" value="ECO:0007669"/>
    <property type="project" value="InterPro"/>
</dbReference>
<accession>A0AAD6P3G4</accession>
<dbReference type="PROSITE" id="PS51297">
    <property type="entry name" value="K_BOX"/>
    <property type="match status" value="1"/>
</dbReference>
<keyword evidence="2" id="KW-0472">Membrane</keyword>
<gene>
    <name evidence="4" type="ORF">OIU84_003695</name>
</gene>
<dbReference type="InterPro" id="IPR002487">
    <property type="entry name" value="TF_Kbox"/>
</dbReference>
<feature type="domain" description="K-box" evidence="3">
    <location>
        <begin position="72"/>
        <end position="168"/>
    </location>
</feature>
<keyword evidence="5" id="KW-1185">Reference proteome</keyword>
<evidence type="ECO:0000256" key="1">
    <source>
        <dbReference type="SAM" id="MobiDB-lite"/>
    </source>
</evidence>
<feature type="compositionally biased region" description="Polar residues" evidence="1">
    <location>
        <begin position="186"/>
        <end position="195"/>
    </location>
</feature>
<keyword evidence="2" id="KW-0812">Transmembrane</keyword>
<evidence type="ECO:0000313" key="5">
    <source>
        <dbReference type="Proteomes" id="UP001162972"/>
    </source>
</evidence>
<proteinExistence type="predicted"/>
<dbReference type="AlphaFoldDB" id="A0AAD6P3G4"/>
<name>A0AAD6P3G4_9ROSI</name>
<keyword evidence="2" id="KW-1133">Transmembrane helix</keyword>
<reference evidence="4 5" key="1">
    <citation type="journal article" date="2023" name="Int. J. Mol. Sci.">
        <title>De Novo Assembly and Annotation of 11 Diverse Shrub Willow (Salix) Genomes Reveals Novel Gene Organization in Sex-Linked Regions.</title>
        <authorList>
            <person name="Hyden B."/>
            <person name="Feng K."/>
            <person name="Yates T.B."/>
            <person name="Jawdy S."/>
            <person name="Cereghino C."/>
            <person name="Smart L.B."/>
            <person name="Muchero W."/>
        </authorList>
    </citation>
    <scope>NUCLEOTIDE SEQUENCE [LARGE SCALE GENOMIC DNA]</scope>
    <source>
        <tissue evidence="4">Shoot tip</tissue>
    </source>
</reference>
<comment type="caution">
    <text evidence="4">The sequence shown here is derived from an EMBL/GenBank/DDBJ whole genome shotgun (WGS) entry which is preliminary data.</text>
</comment>